<dbReference type="InterPro" id="IPR006073">
    <property type="entry name" value="GTP-bd"/>
</dbReference>
<feature type="domain" description="Hflx-type G" evidence="10">
    <location>
        <begin position="198"/>
        <end position="363"/>
    </location>
</feature>
<dbReference type="InterPro" id="IPR032305">
    <property type="entry name" value="GTP-bd_M"/>
</dbReference>
<dbReference type="Gene3D" id="3.40.50.300">
    <property type="entry name" value="P-loop containing nucleotide triphosphate hydrolases"/>
    <property type="match status" value="1"/>
</dbReference>
<evidence type="ECO:0000256" key="5">
    <source>
        <dbReference type="ARBA" id="ARBA00023134"/>
    </source>
</evidence>
<keyword evidence="5 6" id="KW-0342">GTP-binding</keyword>
<feature type="binding site" evidence="8">
    <location>
        <position position="231"/>
    </location>
    <ligand>
        <name>Mg(2+)</name>
        <dbReference type="ChEBI" id="CHEBI:18420"/>
    </ligand>
</feature>
<feature type="binding site" evidence="8">
    <location>
        <position position="211"/>
    </location>
    <ligand>
        <name>Mg(2+)</name>
        <dbReference type="ChEBI" id="CHEBI:18420"/>
    </ligand>
</feature>
<feature type="binding site" evidence="7">
    <location>
        <begin position="251"/>
        <end position="254"/>
    </location>
    <ligand>
        <name>GTP</name>
        <dbReference type="ChEBI" id="CHEBI:37565"/>
    </ligand>
</feature>
<evidence type="ECO:0000256" key="2">
    <source>
        <dbReference type="ARBA" id="ARBA00022723"/>
    </source>
</evidence>
<dbReference type="InterPro" id="IPR025121">
    <property type="entry name" value="GTPase_HflX_N"/>
</dbReference>
<dbReference type="InterPro" id="IPR042108">
    <property type="entry name" value="GTPase_HflX_N_sf"/>
</dbReference>
<feature type="coiled-coil region" evidence="9">
    <location>
        <begin position="164"/>
        <end position="191"/>
    </location>
</feature>
<feature type="binding site" evidence="7">
    <location>
        <begin position="229"/>
        <end position="233"/>
    </location>
    <ligand>
        <name>GTP</name>
        <dbReference type="ChEBI" id="CHEBI:37565"/>
    </ligand>
</feature>
<proteinExistence type="inferred from homology"/>
<dbReference type="PIRSF" id="PIRSF006809">
    <property type="entry name" value="GTP-binding_hflX_prd"/>
    <property type="match status" value="1"/>
</dbReference>
<comment type="subunit">
    <text evidence="6">Monomer. Associates with the 50S ribosomal subunit.</text>
</comment>
<keyword evidence="4 8" id="KW-0460">Magnesium</keyword>
<gene>
    <name evidence="6 11" type="primary">hflX</name>
    <name evidence="11" type="ORF">SAMEA3545359_01601</name>
</gene>
<dbReference type="Pfam" id="PF13167">
    <property type="entry name" value="GTP-bdg_N"/>
    <property type="match status" value="1"/>
</dbReference>
<evidence type="ECO:0000256" key="7">
    <source>
        <dbReference type="PIRSR" id="PIRSR006809-1"/>
    </source>
</evidence>
<comment type="similarity">
    <text evidence="6">Belongs to the TRAFAC class OBG-HflX-like GTPase superfamily. HflX GTPase family.</text>
</comment>
<dbReference type="GO" id="GO:0043022">
    <property type="term" value="F:ribosome binding"/>
    <property type="evidence" value="ECO:0007669"/>
    <property type="project" value="TreeGrafter"/>
</dbReference>
<name>A0A1C6IPH0_9FIRM</name>
<dbReference type="InterPro" id="IPR030394">
    <property type="entry name" value="G_HFLX_dom"/>
</dbReference>
<reference evidence="11" key="1">
    <citation type="submission" date="2015-09" db="EMBL/GenBank/DDBJ databases">
        <authorList>
            <consortium name="Pathogen Informatics"/>
        </authorList>
    </citation>
    <scope>NUCLEOTIDE SEQUENCE</scope>
    <source>
        <strain evidence="11">2789STDY5834896</strain>
    </source>
</reference>
<keyword evidence="1 6" id="KW-0963">Cytoplasm</keyword>
<keyword evidence="9" id="KW-0175">Coiled coil</keyword>
<dbReference type="Pfam" id="PF16360">
    <property type="entry name" value="GTP-bdg_M"/>
    <property type="match status" value="1"/>
</dbReference>
<dbReference type="InterPro" id="IPR027417">
    <property type="entry name" value="P-loop_NTPase"/>
</dbReference>
<feature type="binding site" evidence="7">
    <location>
        <begin position="204"/>
        <end position="211"/>
    </location>
    <ligand>
        <name>GTP</name>
        <dbReference type="ChEBI" id="CHEBI:37565"/>
    </ligand>
</feature>
<dbReference type="Pfam" id="PF01926">
    <property type="entry name" value="MMR_HSR1"/>
    <property type="match status" value="1"/>
</dbReference>
<dbReference type="EMBL" id="FMHG01000001">
    <property type="protein sequence ID" value="SCJ71779.1"/>
    <property type="molecule type" value="Genomic_DNA"/>
</dbReference>
<dbReference type="PANTHER" id="PTHR10229">
    <property type="entry name" value="GTP-BINDING PROTEIN HFLX"/>
    <property type="match status" value="1"/>
</dbReference>
<evidence type="ECO:0000259" key="10">
    <source>
        <dbReference type="PROSITE" id="PS51705"/>
    </source>
</evidence>
<evidence type="ECO:0000256" key="3">
    <source>
        <dbReference type="ARBA" id="ARBA00022741"/>
    </source>
</evidence>
<dbReference type="PRINTS" id="PR00326">
    <property type="entry name" value="GTP1OBG"/>
</dbReference>
<dbReference type="Gene3D" id="6.10.250.2860">
    <property type="match status" value="1"/>
</dbReference>
<dbReference type="GO" id="GO:0005737">
    <property type="term" value="C:cytoplasm"/>
    <property type="evidence" value="ECO:0007669"/>
    <property type="project" value="UniProtKB-SubCell"/>
</dbReference>
<comment type="function">
    <text evidence="6">GTPase that associates with the 50S ribosomal subunit and may have a role during protein synthesis or ribosome biogenesis.</text>
</comment>
<keyword evidence="3 6" id="KW-0547">Nucleotide-binding</keyword>
<evidence type="ECO:0000256" key="8">
    <source>
        <dbReference type="PIRSR" id="PIRSR006809-2"/>
    </source>
</evidence>
<dbReference type="NCBIfam" id="TIGR03156">
    <property type="entry name" value="GTP_HflX"/>
    <property type="match status" value="1"/>
</dbReference>
<evidence type="ECO:0000256" key="6">
    <source>
        <dbReference type="HAMAP-Rule" id="MF_00900"/>
    </source>
</evidence>
<dbReference type="SUPFAM" id="SSF52540">
    <property type="entry name" value="P-loop containing nucleoside triphosphate hydrolases"/>
    <property type="match status" value="1"/>
</dbReference>
<dbReference type="PROSITE" id="PS51705">
    <property type="entry name" value="G_HFLX"/>
    <property type="match status" value="1"/>
</dbReference>
<dbReference type="FunFam" id="3.40.50.11060:FF:000001">
    <property type="entry name" value="GTPase HflX"/>
    <property type="match status" value="1"/>
</dbReference>
<keyword evidence="2 8" id="KW-0479">Metal-binding</keyword>
<sequence>MYETQQKRPRALAVALDSGEYDVENSLCELSDLADTAGIDMVLKVVQRKEGADNATFVGKGKLEEIRQLIENEQIDILLFDDELSPVQIRNIEELTGLAPVDRTMLILDIFAMHAKTREGEVQVELAQHRYRLPRLMGAGKAMSRLGGGIGTRGPGESKLESDRRHIQRRIQFLQSDLKKIENHRELTRKNRLKTGIPTVAIVGYTNVGKSTLLNRLTGAQVLVENKLFATLDPTARKLALPDGTTILLVDTVGFVSRLPHHLVKAFQSTLRESAYADLILQVCDVQSDQLPLQLETTKATLDALDIGDTEILTVFNKCDNTECMQRIPAGVQRDKYVAVSAKTGFGLEQLCARIADILRRDYLPIDVVLPFSQGQLETVLRDHGQITSLDYTADGVHITGRCRQEHAHLFAPYQK</sequence>
<dbReference type="HAMAP" id="MF_00900">
    <property type="entry name" value="GTPase_HflX"/>
    <property type="match status" value="1"/>
</dbReference>
<dbReference type="Gene3D" id="3.40.50.11060">
    <property type="entry name" value="GTPase HflX, N-terminal domain"/>
    <property type="match status" value="1"/>
</dbReference>
<feature type="binding site" evidence="7">
    <location>
        <begin position="317"/>
        <end position="320"/>
    </location>
    <ligand>
        <name>GTP</name>
        <dbReference type="ChEBI" id="CHEBI:37565"/>
    </ligand>
</feature>
<dbReference type="GO" id="GO:0003924">
    <property type="term" value="F:GTPase activity"/>
    <property type="evidence" value="ECO:0007669"/>
    <property type="project" value="UniProtKB-UniRule"/>
</dbReference>
<dbReference type="InterPro" id="IPR016496">
    <property type="entry name" value="GTPase_HflX"/>
</dbReference>
<comment type="subcellular location">
    <subcellularLocation>
        <location evidence="6">Cytoplasm</location>
    </subcellularLocation>
    <text evidence="6">May associate with membranes.</text>
</comment>
<evidence type="ECO:0000256" key="1">
    <source>
        <dbReference type="ARBA" id="ARBA00022490"/>
    </source>
</evidence>
<accession>A0A1C6IPH0</accession>
<evidence type="ECO:0000313" key="11">
    <source>
        <dbReference type="EMBL" id="SCJ71779.1"/>
    </source>
</evidence>
<dbReference type="GO" id="GO:0046872">
    <property type="term" value="F:metal ion binding"/>
    <property type="evidence" value="ECO:0007669"/>
    <property type="project" value="UniProtKB-KW"/>
</dbReference>
<organism evidence="11">
    <name type="scientific">uncultured Anaerotruncus sp</name>
    <dbReference type="NCBI Taxonomy" id="905011"/>
    <lineage>
        <taxon>Bacteria</taxon>
        <taxon>Bacillati</taxon>
        <taxon>Bacillota</taxon>
        <taxon>Clostridia</taxon>
        <taxon>Eubacteriales</taxon>
        <taxon>Oscillospiraceae</taxon>
        <taxon>Anaerotruncus</taxon>
        <taxon>environmental samples</taxon>
    </lineage>
</organism>
<feature type="binding site" evidence="7">
    <location>
        <begin position="341"/>
        <end position="343"/>
    </location>
    <ligand>
        <name>GTP</name>
        <dbReference type="ChEBI" id="CHEBI:37565"/>
    </ligand>
</feature>
<evidence type="ECO:0000256" key="4">
    <source>
        <dbReference type="ARBA" id="ARBA00022842"/>
    </source>
</evidence>
<dbReference type="AlphaFoldDB" id="A0A1C6IPH0"/>
<dbReference type="GO" id="GO:0005525">
    <property type="term" value="F:GTP binding"/>
    <property type="evidence" value="ECO:0007669"/>
    <property type="project" value="UniProtKB-UniRule"/>
</dbReference>
<evidence type="ECO:0000256" key="9">
    <source>
        <dbReference type="SAM" id="Coils"/>
    </source>
</evidence>
<comment type="cofactor">
    <cofactor evidence="8">
        <name>Mg(2+)</name>
        <dbReference type="ChEBI" id="CHEBI:18420"/>
    </cofactor>
</comment>
<dbReference type="PANTHER" id="PTHR10229:SF0">
    <property type="entry name" value="GTP-BINDING PROTEIN 6-RELATED"/>
    <property type="match status" value="1"/>
</dbReference>
<dbReference type="CDD" id="cd01878">
    <property type="entry name" value="HflX"/>
    <property type="match status" value="1"/>
</dbReference>
<protein>
    <recommendedName>
        <fullName evidence="6">GTPase HflX</fullName>
    </recommendedName>
    <alternativeName>
        <fullName evidence="6">GTP-binding protein HflX</fullName>
    </alternativeName>
</protein>